<dbReference type="PRINTS" id="PR00449">
    <property type="entry name" value="RASTRNSFRMNG"/>
</dbReference>
<keyword evidence="2" id="KW-0547">Nucleotide-binding</keyword>
<dbReference type="Proteomes" id="UP001497623">
    <property type="component" value="Unassembled WGS sequence"/>
</dbReference>
<keyword evidence="5" id="KW-1185">Reference proteome</keyword>
<evidence type="ECO:0000313" key="4">
    <source>
        <dbReference type="EMBL" id="CAL4105075.1"/>
    </source>
</evidence>
<dbReference type="PROSITE" id="PS51419">
    <property type="entry name" value="RAB"/>
    <property type="match status" value="1"/>
</dbReference>
<dbReference type="SMART" id="SM00173">
    <property type="entry name" value="RAS"/>
    <property type="match status" value="1"/>
</dbReference>
<dbReference type="NCBIfam" id="TIGR00231">
    <property type="entry name" value="small_GTP"/>
    <property type="match status" value="1"/>
</dbReference>
<dbReference type="FunFam" id="3.40.50.300:FF:001447">
    <property type="entry name" value="Ras-related protein Rab-1B"/>
    <property type="match status" value="1"/>
</dbReference>
<dbReference type="InterPro" id="IPR005225">
    <property type="entry name" value="Small_GTP-bd"/>
</dbReference>
<accession>A0AAV2R012</accession>
<gene>
    <name evidence="4" type="ORF">MNOR_LOCUS17988</name>
</gene>
<dbReference type="EMBL" id="CAXKWB010012652">
    <property type="protein sequence ID" value="CAL4105075.1"/>
    <property type="molecule type" value="Genomic_DNA"/>
</dbReference>
<dbReference type="SMART" id="SM00175">
    <property type="entry name" value="RAB"/>
    <property type="match status" value="1"/>
</dbReference>
<comment type="similarity">
    <text evidence="1">Belongs to the small GTPase superfamily. Rab family.</text>
</comment>
<evidence type="ECO:0000313" key="5">
    <source>
        <dbReference type="Proteomes" id="UP001497623"/>
    </source>
</evidence>
<dbReference type="Gene3D" id="3.40.50.300">
    <property type="entry name" value="P-loop containing nucleotide triphosphate hydrolases"/>
    <property type="match status" value="1"/>
</dbReference>
<protein>
    <recommendedName>
        <fullName evidence="6">Rab-like protein 2A</fullName>
    </recommendedName>
</protein>
<name>A0AAV2R012_MEGNR</name>
<dbReference type="SUPFAM" id="SSF52540">
    <property type="entry name" value="P-loop containing nucleoside triphosphate hydrolases"/>
    <property type="match status" value="1"/>
</dbReference>
<evidence type="ECO:0000256" key="2">
    <source>
        <dbReference type="ARBA" id="ARBA00022741"/>
    </source>
</evidence>
<sequence>MSEDETITKDDQGESTKLDYDQETKKGESAIKVICLGDSAVGKSKLVERFLMDGYQHQQLSTFALTLHRYRCNLEGKPVLVDFWDTAGQERFQTMHASYYHQAHAAILVFDGTRKVTYKNLPNWYKELRQHRPEIPCFCAVNKIDENEELAGKSFAFPEKNDIPFYYVSASNGTNVVKIF</sequence>
<dbReference type="PANTHER" id="PTHR47978">
    <property type="match status" value="1"/>
</dbReference>
<dbReference type="SMART" id="SM00176">
    <property type="entry name" value="RAN"/>
    <property type="match status" value="1"/>
</dbReference>
<organism evidence="4 5">
    <name type="scientific">Meganyctiphanes norvegica</name>
    <name type="common">Northern krill</name>
    <name type="synonym">Thysanopoda norvegica</name>
    <dbReference type="NCBI Taxonomy" id="48144"/>
    <lineage>
        <taxon>Eukaryota</taxon>
        <taxon>Metazoa</taxon>
        <taxon>Ecdysozoa</taxon>
        <taxon>Arthropoda</taxon>
        <taxon>Crustacea</taxon>
        <taxon>Multicrustacea</taxon>
        <taxon>Malacostraca</taxon>
        <taxon>Eumalacostraca</taxon>
        <taxon>Eucarida</taxon>
        <taxon>Euphausiacea</taxon>
        <taxon>Euphausiidae</taxon>
        <taxon>Meganyctiphanes</taxon>
    </lineage>
</organism>
<evidence type="ECO:0000256" key="3">
    <source>
        <dbReference type="SAM" id="MobiDB-lite"/>
    </source>
</evidence>
<dbReference type="InterPro" id="IPR001806">
    <property type="entry name" value="Small_GTPase"/>
</dbReference>
<dbReference type="SMART" id="SM00174">
    <property type="entry name" value="RHO"/>
    <property type="match status" value="1"/>
</dbReference>
<dbReference type="GO" id="GO:0003924">
    <property type="term" value="F:GTPase activity"/>
    <property type="evidence" value="ECO:0007669"/>
    <property type="project" value="InterPro"/>
</dbReference>
<comment type="caution">
    <text evidence="4">The sequence shown here is derived from an EMBL/GenBank/DDBJ whole genome shotgun (WGS) entry which is preliminary data.</text>
</comment>
<feature type="non-terminal residue" evidence="4">
    <location>
        <position position="180"/>
    </location>
</feature>
<dbReference type="Pfam" id="PF00071">
    <property type="entry name" value="Ras"/>
    <property type="match status" value="1"/>
</dbReference>
<reference evidence="4 5" key="1">
    <citation type="submission" date="2024-05" db="EMBL/GenBank/DDBJ databases">
        <authorList>
            <person name="Wallberg A."/>
        </authorList>
    </citation>
    <scope>NUCLEOTIDE SEQUENCE [LARGE SCALE GENOMIC DNA]</scope>
</reference>
<evidence type="ECO:0000256" key="1">
    <source>
        <dbReference type="ARBA" id="ARBA00006270"/>
    </source>
</evidence>
<dbReference type="AlphaFoldDB" id="A0AAV2R012"/>
<dbReference type="InterPro" id="IPR027417">
    <property type="entry name" value="P-loop_NTPase"/>
</dbReference>
<evidence type="ECO:0008006" key="6">
    <source>
        <dbReference type="Google" id="ProtNLM"/>
    </source>
</evidence>
<proteinExistence type="inferred from homology"/>
<dbReference type="GO" id="GO:0005525">
    <property type="term" value="F:GTP binding"/>
    <property type="evidence" value="ECO:0007669"/>
    <property type="project" value="InterPro"/>
</dbReference>
<feature type="region of interest" description="Disordered" evidence="3">
    <location>
        <begin position="1"/>
        <end position="21"/>
    </location>
</feature>